<keyword evidence="1" id="KW-0732">Signal</keyword>
<evidence type="ECO:0000313" key="3">
    <source>
        <dbReference type="EMBL" id="ABS61919.1"/>
    </source>
</evidence>
<dbReference type="EMBL" id="CP000774">
    <property type="protein sequence ID" value="ABS61919.1"/>
    <property type="molecule type" value="Genomic_DNA"/>
</dbReference>
<dbReference type="Pfam" id="PF06282">
    <property type="entry name" value="DUF1036"/>
    <property type="match status" value="2"/>
</dbReference>
<dbReference type="STRING" id="402881.Plav_0296"/>
<sequence>MRKSLQIAAAVLFACLAFSAPAHADYRFCNKTSYVLDGAIAVEAGAAATSSGWLRVQPGECGVMLEGDIVEQKYYVYARTIDAHLGSVKYFSGNERFCIVEDEFAVEGREQCAMRGYDSADFLQVATKPGKEWTTTFSEASDYTGEQARIAGAQRLLKDIGFPLTRIDGIAARNTLRAVEAFQRSVNAPVTGRIDEALIGRLVERALAEHEKVGLSFCNKTEELVWAAVGYLDSGDDMSSGWIRIEPGTCRKSIKGKLSGDTYFAYAEAIDETGAVARRNGEPMIWGGTENFCTKATRFEIRGRDRCASRGFDQRGFMRIDTGGAARLSVDLD</sequence>
<evidence type="ECO:0000256" key="1">
    <source>
        <dbReference type="SAM" id="SignalP"/>
    </source>
</evidence>
<feature type="chain" id="PRO_5002708117" description="Peptidoglycan binding-like domain-containing protein" evidence="1">
    <location>
        <begin position="25"/>
        <end position="333"/>
    </location>
</feature>
<organism evidence="3 4">
    <name type="scientific">Parvibaculum lavamentivorans (strain DS-1 / DSM 13023 / NCIMB 13966)</name>
    <dbReference type="NCBI Taxonomy" id="402881"/>
    <lineage>
        <taxon>Bacteria</taxon>
        <taxon>Pseudomonadati</taxon>
        <taxon>Pseudomonadota</taxon>
        <taxon>Alphaproteobacteria</taxon>
        <taxon>Hyphomicrobiales</taxon>
        <taxon>Parvibaculaceae</taxon>
        <taxon>Parvibaculum</taxon>
    </lineage>
</organism>
<keyword evidence="4" id="KW-1185">Reference proteome</keyword>
<evidence type="ECO:0000259" key="2">
    <source>
        <dbReference type="Pfam" id="PF01471"/>
    </source>
</evidence>
<dbReference type="PROSITE" id="PS51257">
    <property type="entry name" value="PROKAR_LIPOPROTEIN"/>
    <property type="match status" value="1"/>
</dbReference>
<protein>
    <recommendedName>
        <fullName evidence="2">Peptidoglycan binding-like domain-containing protein</fullName>
    </recommendedName>
</protein>
<gene>
    <name evidence="3" type="ordered locus">Plav_0296</name>
</gene>
<dbReference type="AlphaFoldDB" id="A7HPT6"/>
<evidence type="ECO:0000313" key="4">
    <source>
        <dbReference type="Proteomes" id="UP000006377"/>
    </source>
</evidence>
<dbReference type="Proteomes" id="UP000006377">
    <property type="component" value="Chromosome"/>
</dbReference>
<dbReference type="InterPro" id="IPR036366">
    <property type="entry name" value="PGBDSf"/>
</dbReference>
<dbReference type="Pfam" id="PF01471">
    <property type="entry name" value="PG_binding_1"/>
    <property type="match status" value="1"/>
</dbReference>
<dbReference type="InterPro" id="IPR009380">
    <property type="entry name" value="DUF1036"/>
</dbReference>
<dbReference type="HOGENOM" id="CLU_798957_0_0_5"/>
<reference evidence="3 4" key="1">
    <citation type="journal article" date="2011" name="Stand. Genomic Sci.">
        <title>Complete genome sequence of Parvibaculum lavamentivorans type strain (DS-1(T)).</title>
        <authorList>
            <person name="Schleheck D."/>
            <person name="Weiss M."/>
            <person name="Pitluck S."/>
            <person name="Bruce D."/>
            <person name="Land M.L."/>
            <person name="Han S."/>
            <person name="Saunders E."/>
            <person name="Tapia R."/>
            <person name="Detter C."/>
            <person name="Brettin T."/>
            <person name="Han J."/>
            <person name="Woyke T."/>
            <person name="Goodwin L."/>
            <person name="Pennacchio L."/>
            <person name="Nolan M."/>
            <person name="Cook A.M."/>
            <person name="Kjelleberg S."/>
            <person name="Thomas T."/>
        </authorList>
    </citation>
    <scope>NUCLEOTIDE SEQUENCE [LARGE SCALE GENOMIC DNA]</scope>
    <source>
        <strain evidence="4">DS-1 / DSM 13023 / NCIMB 13966</strain>
    </source>
</reference>
<dbReference type="InterPro" id="IPR002477">
    <property type="entry name" value="Peptidoglycan-bd-like"/>
</dbReference>
<feature type="domain" description="Peptidoglycan binding-like" evidence="2">
    <location>
        <begin position="152"/>
        <end position="201"/>
    </location>
</feature>
<dbReference type="Gene3D" id="1.10.101.10">
    <property type="entry name" value="PGBD-like superfamily/PGBD"/>
    <property type="match status" value="1"/>
</dbReference>
<dbReference type="eggNOG" id="COG5480">
    <property type="taxonomic scope" value="Bacteria"/>
</dbReference>
<dbReference type="KEGG" id="pla:Plav_0296"/>
<name>A7HPT6_PARL1</name>
<feature type="signal peptide" evidence="1">
    <location>
        <begin position="1"/>
        <end position="24"/>
    </location>
</feature>
<dbReference type="SUPFAM" id="SSF47090">
    <property type="entry name" value="PGBD-like"/>
    <property type="match status" value="1"/>
</dbReference>
<accession>A7HPT6</accession>
<dbReference type="RefSeq" id="WP_011995210.1">
    <property type="nucleotide sequence ID" value="NC_009719.1"/>
</dbReference>
<proteinExistence type="predicted"/>
<dbReference type="InterPro" id="IPR036365">
    <property type="entry name" value="PGBD-like_sf"/>
</dbReference>